<feature type="region of interest" description="Disordered" evidence="1">
    <location>
        <begin position="226"/>
        <end position="374"/>
    </location>
</feature>
<evidence type="ECO:0000259" key="2">
    <source>
        <dbReference type="Pfam" id="PF18388"/>
    </source>
</evidence>
<keyword evidence="4" id="KW-1185">Reference proteome</keyword>
<evidence type="ECO:0000313" key="4">
    <source>
        <dbReference type="Proteomes" id="UP000320762"/>
    </source>
</evidence>
<dbReference type="InterPro" id="IPR039362">
    <property type="entry name" value="ATG29_sf"/>
</dbReference>
<reference evidence="3 4" key="1">
    <citation type="journal article" date="2019" name="New Phytol.">
        <title>Comparative genomics reveals unique wood-decay strategies and fruiting body development in the Schizophyllaceae.</title>
        <authorList>
            <person name="Almasi E."/>
            <person name="Sahu N."/>
            <person name="Krizsan K."/>
            <person name="Balint B."/>
            <person name="Kovacs G.M."/>
            <person name="Kiss B."/>
            <person name="Cseklye J."/>
            <person name="Drula E."/>
            <person name="Henrissat B."/>
            <person name="Nagy I."/>
            <person name="Chovatia M."/>
            <person name="Adam C."/>
            <person name="LaButti K."/>
            <person name="Lipzen A."/>
            <person name="Riley R."/>
            <person name="Grigoriev I.V."/>
            <person name="Nagy L.G."/>
        </authorList>
    </citation>
    <scope>NUCLEOTIDE SEQUENCE [LARGE SCALE GENOMIC DNA]</scope>
    <source>
        <strain evidence="3 4">NL-1724</strain>
    </source>
</reference>
<feature type="region of interest" description="Disordered" evidence="1">
    <location>
        <begin position="138"/>
        <end position="206"/>
    </location>
</feature>
<protein>
    <recommendedName>
        <fullName evidence="2">Atg29 N-terminal domain-containing protein</fullName>
    </recommendedName>
</protein>
<gene>
    <name evidence="3" type="ORF">BD626DRAFT_106986</name>
</gene>
<accession>A0A550CST6</accession>
<dbReference type="STRING" id="97359.A0A550CST6"/>
<dbReference type="Gene3D" id="1.10.10.2570">
    <property type="match status" value="1"/>
</dbReference>
<feature type="compositionally biased region" description="Basic and acidic residues" evidence="1">
    <location>
        <begin position="187"/>
        <end position="206"/>
    </location>
</feature>
<feature type="compositionally biased region" description="Polar residues" evidence="1">
    <location>
        <begin position="345"/>
        <end position="356"/>
    </location>
</feature>
<name>A0A550CST6_9AGAR</name>
<feature type="domain" description="Atg29 N-terminal" evidence="2">
    <location>
        <begin position="10"/>
        <end position="66"/>
    </location>
</feature>
<sequence>MPAETLPKVRVVVRLPWNRPEQAPEDPPNVQWTAEKADILWKGIEQSRSRDNRANDYKALAARLDVPLPYLLYRVHARFQEELKGLQDLQGALSSLPPNGSPEIPLALPQTVASRAADRLGLSSSSRLSTPLGVRARLNSLGHNTSSPHKTASSSTLTIQKPSAPLPHSHPSPTASSDGSGSDSEGSAEREDDAGRSLEEQEALDRKLADLQRMMTNDALGLVSAPRAKIKGKAPAPLTDLGPRGRVAEVVSSRSGSTSQSLSSAGSARSIPDIPSPSSASQPASRHMSPTTSGSPPALSPRRPGHRSALVVARSLSEQSSSNQGSTASSFSDISDLSASALESVSNTRAGHSSRFSAFGITRSRFGPRSGIPQ</sequence>
<dbReference type="OrthoDB" id="21072at2759"/>
<evidence type="ECO:0000256" key="1">
    <source>
        <dbReference type="SAM" id="MobiDB-lite"/>
    </source>
</evidence>
<dbReference type="AlphaFoldDB" id="A0A550CST6"/>
<dbReference type="EMBL" id="VDMD01000002">
    <property type="protein sequence ID" value="TRM67843.1"/>
    <property type="molecule type" value="Genomic_DNA"/>
</dbReference>
<proteinExistence type="predicted"/>
<feature type="compositionally biased region" description="Low complexity" evidence="1">
    <location>
        <begin position="171"/>
        <end position="185"/>
    </location>
</feature>
<dbReference type="Proteomes" id="UP000320762">
    <property type="component" value="Unassembled WGS sequence"/>
</dbReference>
<evidence type="ECO:0000313" key="3">
    <source>
        <dbReference type="EMBL" id="TRM67843.1"/>
    </source>
</evidence>
<dbReference type="InterPro" id="IPR040666">
    <property type="entry name" value="Atg29_N"/>
</dbReference>
<organism evidence="3 4">
    <name type="scientific">Schizophyllum amplum</name>
    <dbReference type="NCBI Taxonomy" id="97359"/>
    <lineage>
        <taxon>Eukaryota</taxon>
        <taxon>Fungi</taxon>
        <taxon>Dikarya</taxon>
        <taxon>Basidiomycota</taxon>
        <taxon>Agaricomycotina</taxon>
        <taxon>Agaricomycetes</taxon>
        <taxon>Agaricomycetidae</taxon>
        <taxon>Agaricales</taxon>
        <taxon>Schizophyllaceae</taxon>
        <taxon>Schizophyllum</taxon>
    </lineage>
</organism>
<dbReference type="Pfam" id="PF18388">
    <property type="entry name" value="ATG29_N"/>
    <property type="match status" value="1"/>
</dbReference>
<comment type="caution">
    <text evidence="3">The sequence shown here is derived from an EMBL/GenBank/DDBJ whole genome shotgun (WGS) entry which is preliminary data.</text>
</comment>
<feature type="compositionally biased region" description="Low complexity" evidence="1">
    <location>
        <begin position="252"/>
        <end position="286"/>
    </location>
</feature>
<feature type="compositionally biased region" description="Polar residues" evidence="1">
    <location>
        <begin position="141"/>
        <end position="161"/>
    </location>
</feature>
<feature type="compositionally biased region" description="Low complexity" evidence="1">
    <location>
        <begin position="315"/>
        <end position="344"/>
    </location>
</feature>